<name>A0A7T5R347_9BACT</name>
<gene>
    <name evidence="2" type="ORF">HYS17_01985</name>
</gene>
<proteinExistence type="predicted"/>
<dbReference type="EMBL" id="CP066681">
    <property type="protein sequence ID" value="QQG36581.1"/>
    <property type="molecule type" value="Genomic_DNA"/>
</dbReference>
<protein>
    <submittedName>
        <fullName evidence="2">Uncharacterized protein</fullName>
    </submittedName>
</protein>
<evidence type="ECO:0000256" key="1">
    <source>
        <dbReference type="SAM" id="MobiDB-lite"/>
    </source>
</evidence>
<feature type="compositionally biased region" description="Low complexity" evidence="1">
    <location>
        <begin position="232"/>
        <end position="243"/>
    </location>
</feature>
<dbReference type="Proteomes" id="UP000595362">
    <property type="component" value="Chromosome"/>
</dbReference>
<feature type="compositionally biased region" description="Polar residues" evidence="1">
    <location>
        <begin position="1"/>
        <end position="10"/>
    </location>
</feature>
<evidence type="ECO:0000313" key="3">
    <source>
        <dbReference type="Proteomes" id="UP000595362"/>
    </source>
</evidence>
<feature type="region of interest" description="Disordered" evidence="1">
    <location>
        <begin position="1"/>
        <end position="22"/>
    </location>
</feature>
<accession>A0A7T5R347</accession>
<sequence>MSSDQSQTKVGGTAASIGQVGAREGSLSAAQKRAAVDNASVAIRLKDDKGEALDAALTDSNFTAKSDGDLKNLSGADLLNEMINNPLMQAKSGTAWAQAKIAQAGLDDELDKLIEGAPIVEERQCHQNIQRLLAAKSMTEMSPIQVKFLQQNLQRLGLYDGEIDGDFSNKGLVSAVDRLATSEKVIERAMKGGIASLAFAFAGVRSIPAENHAVQFSGEKRVMDLFRADAARATQPATPAAVTQDRRPQQSLQLS</sequence>
<organism evidence="2 3">
    <name type="scientific">Micavibrio aeruginosavorus</name>
    <dbReference type="NCBI Taxonomy" id="349221"/>
    <lineage>
        <taxon>Bacteria</taxon>
        <taxon>Pseudomonadati</taxon>
        <taxon>Bdellovibrionota</taxon>
        <taxon>Bdellovibrionia</taxon>
        <taxon>Bdellovibrionales</taxon>
        <taxon>Pseudobdellovibrionaceae</taxon>
        <taxon>Micavibrio</taxon>
    </lineage>
</organism>
<dbReference type="AlphaFoldDB" id="A0A7T5R347"/>
<feature type="region of interest" description="Disordered" evidence="1">
    <location>
        <begin position="232"/>
        <end position="255"/>
    </location>
</feature>
<reference evidence="2 3" key="1">
    <citation type="submission" date="2020-07" db="EMBL/GenBank/DDBJ databases">
        <title>Huge and variable diversity of episymbiotic CPR bacteria and DPANN archaea in groundwater ecosystems.</title>
        <authorList>
            <person name="He C.Y."/>
            <person name="Keren R."/>
            <person name="Whittaker M."/>
            <person name="Farag I.F."/>
            <person name="Doudna J."/>
            <person name="Cate J.H.D."/>
            <person name="Banfield J.F."/>
        </authorList>
    </citation>
    <scope>NUCLEOTIDE SEQUENCE [LARGE SCALE GENOMIC DNA]</scope>
    <source>
        <strain evidence="2">NC_groundwater_70_Ag_B-0.1um_54_66</strain>
    </source>
</reference>
<evidence type="ECO:0000313" key="2">
    <source>
        <dbReference type="EMBL" id="QQG36581.1"/>
    </source>
</evidence>